<keyword evidence="2" id="KW-1185">Reference proteome</keyword>
<dbReference type="STRING" id="758825.SAMN02982985_01902"/>
<name>A0A1I4LDS3_9BURK</name>
<proteinExistence type="predicted"/>
<organism evidence="1 2">
    <name type="scientific">Rugamonas rubra</name>
    <dbReference type="NCBI Taxonomy" id="758825"/>
    <lineage>
        <taxon>Bacteria</taxon>
        <taxon>Pseudomonadati</taxon>
        <taxon>Pseudomonadota</taxon>
        <taxon>Betaproteobacteria</taxon>
        <taxon>Burkholderiales</taxon>
        <taxon>Oxalobacteraceae</taxon>
        <taxon>Telluria group</taxon>
        <taxon>Rugamonas</taxon>
    </lineage>
</organism>
<accession>A0A1I4LDS3</accession>
<dbReference type="OrthoDB" id="9796786at2"/>
<reference evidence="1 2" key="1">
    <citation type="submission" date="2016-10" db="EMBL/GenBank/DDBJ databases">
        <authorList>
            <person name="de Groot N.N."/>
        </authorList>
    </citation>
    <scope>NUCLEOTIDE SEQUENCE [LARGE SCALE GENOMIC DNA]</scope>
    <source>
        <strain evidence="1 2">ATCC 43154</strain>
    </source>
</reference>
<sequence length="126" mass="13944">MNISPIRNKDDYEAALKEVQSLMSAEWGTAEGDRLDVLAILVEAYETRHFPLEFADPVEAIKFCMDQKGLTPKDLVPMIGALSRVDDVLNGVRPLTLAMIRRLHQGLGIPVESLIQPCRSKTAIAV</sequence>
<dbReference type="InterPro" id="IPR039060">
    <property type="entry name" value="Antitox_HigA"/>
</dbReference>
<dbReference type="GO" id="GO:0006355">
    <property type="term" value="P:regulation of DNA-templated transcription"/>
    <property type="evidence" value="ECO:0007669"/>
    <property type="project" value="InterPro"/>
</dbReference>
<dbReference type="Proteomes" id="UP000199470">
    <property type="component" value="Unassembled WGS sequence"/>
</dbReference>
<evidence type="ECO:0000313" key="2">
    <source>
        <dbReference type="Proteomes" id="UP000199470"/>
    </source>
</evidence>
<dbReference type="PANTHER" id="PTHR40455:SF1">
    <property type="entry name" value="ANTITOXIN HIGA"/>
    <property type="match status" value="1"/>
</dbReference>
<dbReference type="AlphaFoldDB" id="A0A1I4LDS3"/>
<dbReference type="EMBL" id="FOTW01000009">
    <property type="protein sequence ID" value="SFL89198.1"/>
    <property type="molecule type" value="Genomic_DNA"/>
</dbReference>
<dbReference type="RefSeq" id="WP_093386846.1">
    <property type="nucleotide sequence ID" value="NZ_FOTW01000009.1"/>
</dbReference>
<gene>
    <name evidence="1" type="ORF">SAMN02982985_01902</name>
</gene>
<protein>
    <submittedName>
        <fullName evidence="1">HTH-type transcriptional regulator / antitoxin HigA</fullName>
    </submittedName>
</protein>
<dbReference type="GO" id="GO:0001046">
    <property type="term" value="F:core promoter sequence-specific DNA binding"/>
    <property type="evidence" value="ECO:0007669"/>
    <property type="project" value="TreeGrafter"/>
</dbReference>
<dbReference type="PANTHER" id="PTHR40455">
    <property type="entry name" value="ANTITOXIN HIGA"/>
    <property type="match status" value="1"/>
</dbReference>
<evidence type="ECO:0000313" key="1">
    <source>
        <dbReference type="EMBL" id="SFL89198.1"/>
    </source>
</evidence>